<evidence type="ECO:0000313" key="5">
    <source>
        <dbReference type="Proteomes" id="UP000255279"/>
    </source>
</evidence>
<evidence type="ECO:0000313" key="4">
    <source>
        <dbReference type="Proteomes" id="UP000190435"/>
    </source>
</evidence>
<dbReference type="EMBL" id="UGQE01000001">
    <property type="protein sequence ID" value="STZ10284.1"/>
    <property type="molecule type" value="Genomic_DNA"/>
</dbReference>
<name>A0A1T0A1I1_9GAMM</name>
<evidence type="ECO:0000313" key="2">
    <source>
        <dbReference type="EMBL" id="OOR89600.1"/>
    </source>
</evidence>
<gene>
    <name evidence="2" type="ORF">B0181_06420</name>
    <name evidence="3" type="ORF">NCTC10293_00616</name>
</gene>
<evidence type="ECO:0000256" key="1">
    <source>
        <dbReference type="SAM" id="Phobius"/>
    </source>
</evidence>
<keyword evidence="1" id="KW-1133">Transmembrane helix</keyword>
<sequence>MANFHTHLTVAAVGSTALAGVMFAAGQLGATSAVLCAILGTLGGLLPDIDLDNSTPAKRGFFIASLVVSALLTIVYANRYTQDRLILDSLILWAVSFGVLRFGVLGLFSHLTVHRGMVHSVPYMAVFALAVVCGAFHGMRMTAFVSWTFGLFVFFGSMVHLLLDEVYSVNVLGVRLKRSFGTAFKWFEMDKALQYLALYGLVAALFYVAPPADELIKRLVNTAQFFTAAF</sequence>
<protein>
    <recommendedName>
        <fullName evidence="6">Hydrolase</fullName>
    </recommendedName>
</protein>
<dbReference type="AlphaFoldDB" id="A0A1T0A1I1"/>
<dbReference type="RefSeq" id="WP_078276681.1">
    <property type="nucleotide sequence ID" value="NZ_MUXU01000038.1"/>
</dbReference>
<evidence type="ECO:0008006" key="6">
    <source>
        <dbReference type="Google" id="ProtNLM"/>
    </source>
</evidence>
<feature type="transmembrane region" description="Helical" evidence="1">
    <location>
        <begin position="60"/>
        <end position="78"/>
    </location>
</feature>
<reference evidence="2 4" key="1">
    <citation type="submission" date="2017-02" db="EMBL/GenBank/DDBJ databases">
        <title>Draft genome sequence of Moraxella caviae CCUG 355 type strain.</title>
        <authorList>
            <person name="Engstrom-Jakobsson H."/>
            <person name="Salva-Serra F."/>
            <person name="Thorell K."/>
            <person name="Gonzales-Siles L."/>
            <person name="Karlsson R."/>
            <person name="Boulund F."/>
            <person name="Engstrand L."/>
            <person name="Moore E."/>
        </authorList>
    </citation>
    <scope>NUCLEOTIDE SEQUENCE [LARGE SCALE GENOMIC DNA]</scope>
    <source>
        <strain evidence="2 4">CCUG 355</strain>
    </source>
</reference>
<dbReference type="OrthoDB" id="5295350at2"/>
<keyword evidence="1" id="KW-0472">Membrane</keyword>
<dbReference type="STRING" id="34060.B0181_06420"/>
<dbReference type="Proteomes" id="UP000255279">
    <property type="component" value="Unassembled WGS sequence"/>
</dbReference>
<dbReference type="Pfam" id="PF04307">
    <property type="entry name" value="YdjM"/>
    <property type="match status" value="1"/>
</dbReference>
<accession>A0A1T0A1I1</accession>
<dbReference type="Proteomes" id="UP000190435">
    <property type="component" value="Unassembled WGS sequence"/>
</dbReference>
<feature type="transmembrane region" description="Helical" evidence="1">
    <location>
        <begin position="117"/>
        <end position="136"/>
    </location>
</feature>
<reference evidence="3 5" key="2">
    <citation type="submission" date="2018-06" db="EMBL/GenBank/DDBJ databases">
        <authorList>
            <consortium name="Pathogen Informatics"/>
            <person name="Doyle S."/>
        </authorList>
    </citation>
    <scope>NUCLEOTIDE SEQUENCE [LARGE SCALE GENOMIC DNA]</scope>
    <source>
        <strain evidence="3 5">NCTC10293</strain>
    </source>
</reference>
<organism evidence="2 4">
    <name type="scientific">Moraxella caviae</name>
    <dbReference type="NCBI Taxonomy" id="34060"/>
    <lineage>
        <taxon>Bacteria</taxon>
        <taxon>Pseudomonadati</taxon>
        <taxon>Pseudomonadota</taxon>
        <taxon>Gammaproteobacteria</taxon>
        <taxon>Moraxellales</taxon>
        <taxon>Moraxellaceae</taxon>
        <taxon>Moraxella</taxon>
    </lineage>
</organism>
<dbReference type="EMBL" id="MUXU01000038">
    <property type="protein sequence ID" value="OOR89600.1"/>
    <property type="molecule type" value="Genomic_DNA"/>
</dbReference>
<dbReference type="InterPro" id="IPR007404">
    <property type="entry name" value="YdjM-like"/>
</dbReference>
<evidence type="ECO:0000313" key="3">
    <source>
        <dbReference type="EMBL" id="STZ10284.1"/>
    </source>
</evidence>
<feature type="transmembrane region" description="Helical" evidence="1">
    <location>
        <begin position="192"/>
        <end position="209"/>
    </location>
</feature>
<keyword evidence="1" id="KW-0812">Transmembrane</keyword>
<keyword evidence="4" id="KW-1185">Reference proteome</keyword>
<proteinExistence type="predicted"/>
<feature type="transmembrane region" description="Helical" evidence="1">
    <location>
        <begin position="143"/>
        <end position="163"/>
    </location>
</feature>
<feature type="transmembrane region" description="Helical" evidence="1">
    <location>
        <begin position="90"/>
        <end position="111"/>
    </location>
</feature>